<evidence type="ECO:0000256" key="8">
    <source>
        <dbReference type="ARBA" id="ARBA00023004"/>
    </source>
</evidence>
<dbReference type="SMART" id="SM00965">
    <property type="entry name" value="STN"/>
    <property type="match status" value="1"/>
</dbReference>
<evidence type="ECO:0000256" key="14">
    <source>
        <dbReference type="PROSITE-ProRule" id="PRU01360"/>
    </source>
</evidence>
<dbReference type="InterPro" id="IPR036942">
    <property type="entry name" value="Beta-barrel_TonB_sf"/>
</dbReference>
<comment type="subcellular location">
    <subcellularLocation>
        <location evidence="1 14">Cell outer membrane</location>
        <topology evidence="1 14">Multi-pass membrane protein</topology>
    </subcellularLocation>
</comment>
<dbReference type="Pfam" id="PF07715">
    <property type="entry name" value="Plug"/>
    <property type="match status" value="1"/>
</dbReference>
<reference evidence="17" key="1">
    <citation type="submission" date="2020-03" db="EMBL/GenBank/DDBJ databases">
        <title>Ferranicluibacter endophyticum gen. nov., sp. nov., a new genus isolated from Rubus ulmifolius Schott. stem.</title>
        <authorList>
            <person name="Roca-Couso R."/>
            <person name="Flores-Felix J.D."/>
            <person name="Igual J.M."/>
            <person name="Rivas R."/>
        </authorList>
    </citation>
    <scope>NUCLEOTIDE SEQUENCE</scope>
    <source>
        <strain evidence="17">CRRU44</strain>
    </source>
</reference>
<dbReference type="PANTHER" id="PTHR32552">
    <property type="entry name" value="FERRICHROME IRON RECEPTOR-RELATED"/>
    <property type="match status" value="1"/>
</dbReference>
<evidence type="ECO:0000256" key="15">
    <source>
        <dbReference type="RuleBase" id="RU003357"/>
    </source>
</evidence>
<dbReference type="GO" id="GO:0038023">
    <property type="term" value="F:signaling receptor activity"/>
    <property type="evidence" value="ECO:0007669"/>
    <property type="project" value="InterPro"/>
</dbReference>
<evidence type="ECO:0000259" key="16">
    <source>
        <dbReference type="SMART" id="SM00965"/>
    </source>
</evidence>
<dbReference type="GO" id="GO:0009279">
    <property type="term" value="C:cell outer membrane"/>
    <property type="evidence" value="ECO:0007669"/>
    <property type="project" value="UniProtKB-SubCell"/>
</dbReference>
<dbReference type="Gene3D" id="2.40.170.20">
    <property type="entry name" value="TonB-dependent receptor, beta-barrel domain"/>
    <property type="match status" value="1"/>
</dbReference>
<name>A0AA43ZHM8_9HYPH</name>
<proteinExistence type="inferred from homology"/>
<dbReference type="FunFam" id="2.170.130.10:FF:000001">
    <property type="entry name" value="Catecholate siderophore TonB-dependent receptor"/>
    <property type="match status" value="1"/>
</dbReference>
<dbReference type="PANTHER" id="PTHR32552:SF68">
    <property type="entry name" value="FERRICHROME OUTER MEMBRANE TRANSPORTER_PHAGE RECEPTOR"/>
    <property type="match status" value="1"/>
</dbReference>
<evidence type="ECO:0000256" key="6">
    <source>
        <dbReference type="ARBA" id="ARBA00022692"/>
    </source>
</evidence>
<comment type="caution">
    <text evidence="17">The sequence shown here is derived from an EMBL/GenBank/DDBJ whole genome shotgun (WGS) entry which is preliminary data.</text>
</comment>
<keyword evidence="9" id="KW-0406">Ion transport</keyword>
<evidence type="ECO:0000256" key="10">
    <source>
        <dbReference type="ARBA" id="ARBA00023077"/>
    </source>
</evidence>
<dbReference type="InterPro" id="IPR039426">
    <property type="entry name" value="TonB-dep_rcpt-like"/>
</dbReference>
<dbReference type="PROSITE" id="PS52016">
    <property type="entry name" value="TONB_DEPENDENT_REC_3"/>
    <property type="match status" value="1"/>
</dbReference>
<organism evidence="17 18">
    <name type="scientific">Ferranicluibacter rubi</name>
    <dbReference type="NCBI Taxonomy" id="2715133"/>
    <lineage>
        <taxon>Bacteria</taxon>
        <taxon>Pseudomonadati</taxon>
        <taxon>Pseudomonadota</taxon>
        <taxon>Alphaproteobacteria</taxon>
        <taxon>Hyphomicrobiales</taxon>
        <taxon>Rhizobiaceae</taxon>
        <taxon>Ferranicluibacter</taxon>
    </lineage>
</organism>
<dbReference type="InterPro" id="IPR011662">
    <property type="entry name" value="Secretin/TonB_short_N"/>
</dbReference>
<keyword evidence="12 17" id="KW-0675">Receptor</keyword>
<keyword evidence="3 14" id="KW-0813">Transport</keyword>
<dbReference type="AlphaFoldDB" id="A0AA43ZHM8"/>
<keyword evidence="18" id="KW-1185">Reference proteome</keyword>
<keyword evidence="13 14" id="KW-0998">Cell outer membrane</keyword>
<dbReference type="GO" id="GO:0015891">
    <property type="term" value="P:siderophore transport"/>
    <property type="evidence" value="ECO:0007669"/>
    <property type="project" value="InterPro"/>
</dbReference>
<dbReference type="Pfam" id="PF00593">
    <property type="entry name" value="TonB_dep_Rec_b-barrel"/>
    <property type="match status" value="1"/>
</dbReference>
<keyword evidence="6 14" id="KW-0812">Transmembrane</keyword>
<evidence type="ECO:0000256" key="1">
    <source>
        <dbReference type="ARBA" id="ARBA00004571"/>
    </source>
</evidence>
<dbReference type="SUPFAM" id="SSF56935">
    <property type="entry name" value="Porins"/>
    <property type="match status" value="1"/>
</dbReference>
<keyword evidence="10 15" id="KW-0798">TonB box</keyword>
<dbReference type="Proteomes" id="UP001155840">
    <property type="component" value="Unassembled WGS sequence"/>
</dbReference>
<keyword evidence="11 14" id="KW-0472">Membrane</keyword>
<dbReference type="CDD" id="cd01347">
    <property type="entry name" value="ligand_gated_channel"/>
    <property type="match status" value="1"/>
</dbReference>
<dbReference type="InterPro" id="IPR037066">
    <property type="entry name" value="Plug_dom_sf"/>
</dbReference>
<evidence type="ECO:0000313" key="17">
    <source>
        <dbReference type="EMBL" id="NHT77205.1"/>
    </source>
</evidence>
<dbReference type="Gene3D" id="2.170.130.10">
    <property type="entry name" value="TonB-dependent receptor, plug domain"/>
    <property type="match status" value="1"/>
</dbReference>
<evidence type="ECO:0000256" key="5">
    <source>
        <dbReference type="ARBA" id="ARBA00022496"/>
    </source>
</evidence>
<dbReference type="RefSeq" id="WP_167129988.1">
    <property type="nucleotide sequence ID" value="NZ_JAANCM010000008.1"/>
</dbReference>
<keyword evidence="4 14" id="KW-1134">Transmembrane beta strand</keyword>
<accession>A0AA43ZHM8</accession>
<evidence type="ECO:0000256" key="3">
    <source>
        <dbReference type="ARBA" id="ARBA00022448"/>
    </source>
</evidence>
<evidence type="ECO:0000256" key="4">
    <source>
        <dbReference type="ARBA" id="ARBA00022452"/>
    </source>
</evidence>
<keyword evidence="8" id="KW-0408">Iron</keyword>
<evidence type="ECO:0000256" key="2">
    <source>
        <dbReference type="ARBA" id="ARBA00009810"/>
    </source>
</evidence>
<keyword evidence="7" id="KW-0732">Signal</keyword>
<gene>
    <name evidence="17" type="ORF">G8E10_15945</name>
</gene>
<dbReference type="FunFam" id="2.40.170.20:FF:000005">
    <property type="entry name" value="TonB-dependent siderophore receptor"/>
    <property type="match status" value="1"/>
</dbReference>
<comment type="similarity">
    <text evidence="2 14 15">Belongs to the TonB-dependent receptor family.</text>
</comment>
<evidence type="ECO:0000313" key="18">
    <source>
        <dbReference type="Proteomes" id="UP001155840"/>
    </source>
</evidence>
<evidence type="ECO:0000256" key="7">
    <source>
        <dbReference type="ARBA" id="ARBA00022729"/>
    </source>
</evidence>
<dbReference type="InterPro" id="IPR012910">
    <property type="entry name" value="Plug_dom"/>
</dbReference>
<keyword evidence="5" id="KW-0410">Iron transport</keyword>
<evidence type="ECO:0000256" key="11">
    <source>
        <dbReference type="ARBA" id="ARBA00023136"/>
    </source>
</evidence>
<sequence length="813" mass="87601">MRRGSMTWLAGIGRRGIVVTILVTPAMAAGTWVASPALAQTKAQPQIYAIPAGPLSAALAAFGRQSGTQIAYEASVARDKTSPGLSGSATREEAIARLLSGTGVDYTFTDASSILVTSAATDAGGPAADGATVLEPITVHGNGETAFGPVEGYVAKRTATASKTDASLMETPQAVNIVTADQLADQSAQTMTEALRYTPGVLGGLEGAGDTRRDPITVRGFEPALYLDGVLATSGGALTAVTKPEPYNFERLEILKGPASVLYGANSPGGLVNAVSKRPTDEARGEVTLEGGSYDRLQEQFDVSGPLDADGTLLYRLVGVNRNADTQVDFQPDDHRFLAPSFTWKPDEDTSLTLLGQYSKDDGGVYQSLPLRGTLLSNPFGSIPRHRTGGDKAFDHYDSEYWNIGSVFDHRINDAITFSQTVRYGEHDNDYAGAYISGLRDDLRTADRVAYVYRNQAQSLAIDNRLAFEFDTGAASHSLLVGFDYNRLKSANQNGEMAIDPIDVFNPVYGHINPVPIAIRNNNLSEQTGIYLQDVVRLDALTLMVGVRHDWARSDVKNPFYAYDATDEATSYRVGATYQFDNGIAPYASYSESFALKEGMRADGGTWKPTTGQQYEIGVRYEIPGTDTMVTLSAFDLKQQNNVSAVPNTPFSVQTGEIGVRGIEAEIKASLDSGWDLTASTAYLDGEITEDADSSLVGDKAFNTPDVTASLWVDYTFQADDALGGLTLGGGVRHIGNYVSSQYEKPYRETPAATLFDAHVKYDFAALGKDYEGLSLSLNVTNLFDKRHYAYVDNYFTTDAPGREISARLGYKW</sequence>
<dbReference type="NCBIfam" id="TIGR01783">
    <property type="entry name" value="TonB-siderophor"/>
    <property type="match status" value="1"/>
</dbReference>
<evidence type="ECO:0000256" key="12">
    <source>
        <dbReference type="ARBA" id="ARBA00023170"/>
    </source>
</evidence>
<dbReference type="InterPro" id="IPR000531">
    <property type="entry name" value="Beta-barrel_TonB"/>
</dbReference>
<dbReference type="Gene3D" id="3.55.50.30">
    <property type="match status" value="1"/>
</dbReference>
<protein>
    <submittedName>
        <fullName evidence="17">TonB-dependent siderophore receptor</fullName>
    </submittedName>
</protein>
<dbReference type="InterPro" id="IPR010105">
    <property type="entry name" value="TonB_sidphr_rcpt"/>
</dbReference>
<dbReference type="GO" id="GO:0015344">
    <property type="term" value="F:siderophore uptake transmembrane transporter activity"/>
    <property type="evidence" value="ECO:0007669"/>
    <property type="project" value="TreeGrafter"/>
</dbReference>
<evidence type="ECO:0000256" key="13">
    <source>
        <dbReference type="ARBA" id="ARBA00023237"/>
    </source>
</evidence>
<evidence type="ECO:0000256" key="9">
    <source>
        <dbReference type="ARBA" id="ARBA00023065"/>
    </source>
</evidence>
<feature type="domain" description="Secretin/TonB short N-terminal" evidence="16">
    <location>
        <begin position="68"/>
        <end position="119"/>
    </location>
</feature>
<dbReference type="EMBL" id="JAANCM010000008">
    <property type="protein sequence ID" value="NHT77205.1"/>
    <property type="molecule type" value="Genomic_DNA"/>
</dbReference>